<evidence type="ECO:0000313" key="1">
    <source>
        <dbReference type="EMBL" id="EEZ93004.1"/>
    </source>
</evidence>
<proteinExistence type="predicted"/>
<reference evidence="1 2" key="1">
    <citation type="journal article" date="2010" name="Proc. Natl. Acad. Sci. U.S.A.">
        <title>Enigmatic, ultrasmall, uncultivated Archaea.</title>
        <authorList>
            <person name="Baker B.J."/>
            <person name="Comolli L.R."/>
            <person name="Dick G.J."/>
            <person name="Hauser L.J."/>
            <person name="Hyatt D."/>
            <person name="Dill B.D."/>
            <person name="Land M.L."/>
            <person name="Verberkmoes N.C."/>
            <person name="Hettich R.L."/>
            <person name="Banfield J.F."/>
        </authorList>
    </citation>
    <scope>NUCLEOTIDE SEQUENCE [LARGE SCALE GENOMIC DNA]</scope>
</reference>
<organism evidence="1 2">
    <name type="scientific">Candidatus Parvarchaeum acidiphilum ARMAN-4</name>
    <dbReference type="NCBI Taxonomy" id="662760"/>
    <lineage>
        <taxon>Archaea</taxon>
        <taxon>Candidatus Parvarchaeota</taxon>
        <taxon>Candidatus Parvarchaeum</taxon>
    </lineage>
</organism>
<name>D2EF78_PARA4</name>
<protein>
    <submittedName>
        <fullName evidence="1">Uncharacterized protein</fullName>
    </submittedName>
</protein>
<dbReference type="EMBL" id="GG730044">
    <property type="protein sequence ID" value="EEZ93004.1"/>
    <property type="molecule type" value="Genomic_DNA"/>
</dbReference>
<accession>D2EF78</accession>
<gene>
    <name evidence="1" type="ORF">BJBARM4_0392</name>
</gene>
<sequence length="128" mass="15181">MSKKNLDKLIEQQNDAEIDKYISKIFKLSADMKEKMHLVQDFNGFNNYYIFLSDNLDYVKKINKMSNKEVEVLYSALKHPVLFVDLNSDRLDYFCEIFDGLTPGYELLTKKMEKGENDRLFERYAQAK</sequence>
<dbReference type="AlphaFoldDB" id="D2EF78"/>
<dbReference type="Proteomes" id="UP000009375">
    <property type="component" value="Unassembled WGS sequence"/>
</dbReference>
<evidence type="ECO:0000313" key="2">
    <source>
        <dbReference type="Proteomes" id="UP000009375"/>
    </source>
</evidence>